<dbReference type="InterPro" id="IPR008930">
    <property type="entry name" value="Terpenoid_cyclase/PrenylTrfase"/>
</dbReference>
<dbReference type="PANTHER" id="PTHR11774:SF6">
    <property type="entry name" value="PROTEIN FARNESYLTRANSFERASE SUBUNIT BETA"/>
    <property type="match status" value="1"/>
</dbReference>
<feature type="non-terminal residue" evidence="11">
    <location>
        <position position="1"/>
    </location>
</feature>
<evidence type="ECO:0000256" key="4">
    <source>
        <dbReference type="ARBA" id="ARBA00022602"/>
    </source>
</evidence>
<name>A0ABD2QE17_9PLAT</name>
<sequence length="365" mass="40085">SKEGGFGGGPNQQPHLATTYAAVNALSIIQMSESLLTIDREKLVNFFKSIRNHDGSYRMHVGGEIDVRGAYCALSVARLTGILSIHPELFAGTADWIAKCQSYEGGFAGQPQLEAHGGYAYCGLAGLAILEKADKINLNLLLKWICERQMSIEGGFQGRTHKLVDSCYSFWQAGSIPIIRRILEANDDSSLVNSVPLIDTMSLQKYLIYCCQKIPPHRPGLSVPNIIPSSVNEFADWTRLSGGGMVDKPGKNPDIYHTCYALSGLSASQHMPQVPQQICESCLNGHSSLMDGHPCPSKLQQILGSEKFDNSLNDTHCWHNIVHEAVAFTITFFKCLDQLKFSELEATKLAVEAATKIKDKSKHFV</sequence>
<dbReference type="GO" id="GO:0097354">
    <property type="term" value="P:prenylation"/>
    <property type="evidence" value="ECO:0007669"/>
    <property type="project" value="UniProtKB-UniRule"/>
</dbReference>
<organism evidence="11 12">
    <name type="scientific">Cichlidogyrus casuarinus</name>
    <dbReference type="NCBI Taxonomy" id="1844966"/>
    <lineage>
        <taxon>Eukaryota</taxon>
        <taxon>Metazoa</taxon>
        <taxon>Spiralia</taxon>
        <taxon>Lophotrochozoa</taxon>
        <taxon>Platyhelminthes</taxon>
        <taxon>Monogenea</taxon>
        <taxon>Monopisthocotylea</taxon>
        <taxon>Dactylogyridea</taxon>
        <taxon>Ancyrocephalidae</taxon>
        <taxon>Cichlidogyrus</taxon>
    </lineage>
</organism>
<evidence type="ECO:0000256" key="6">
    <source>
        <dbReference type="ARBA" id="ARBA00022723"/>
    </source>
</evidence>
<comment type="cofactor">
    <cofactor evidence="9">
        <name>Zn(2+)</name>
        <dbReference type="ChEBI" id="CHEBI:29105"/>
    </cofactor>
    <text evidence="9">Binds 1 zinc ion per subunit.</text>
</comment>
<evidence type="ECO:0000259" key="10">
    <source>
        <dbReference type="Pfam" id="PF00432"/>
    </source>
</evidence>
<dbReference type="GO" id="GO:0008270">
    <property type="term" value="F:zinc ion binding"/>
    <property type="evidence" value="ECO:0007669"/>
    <property type="project" value="UniProtKB-UniRule"/>
</dbReference>
<dbReference type="GO" id="GO:0004660">
    <property type="term" value="F:protein farnesyltransferase activity"/>
    <property type="evidence" value="ECO:0007669"/>
    <property type="project" value="UniProtKB-UniRule"/>
</dbReference>
<comment type="caution">
    <text evidence="11">The sequence shown here is derived from an EMBL/GenBank/DDBJ whole genome shotgun (WGS) entry which is preliminary data.</text>
</comment>
<evidence type="ECO:0000313" key="12">
    <source>
        <dbReference type="Proteomes" id="UP001626550"/>
    </source>
</evidence>
<dbReference type="Pfam" id="PF00432">
    <property type="entry name" value="Prenyltrans"/>
    <property type="match status" value="2"/>
</dbReference>
<keyword evidence="4 9" id="KW-0637">Prenyltransferase</keyword>
<dbReference type="SUPFAM" id="SSF48239">
    <property type="entry name" value="Terpenoid cyclases/Protein prenyltransferases"/>
    <property type="match status" value="1"/>
</dbReference>
<keyword evidence="7" id="KW-0677">Repeat</keyword>
<evidence type="ECO:0000256" key="3">
    <source>
        <dbReference type="ARBA" id="ARBA00015798"/>
    </source>
</evidence>
<dbReference type="PANTHER" id="PTHR11774">
    <property type="entry name" value="GERANYLGERANYL TRANSFERASE TYPE BETA SUBUNIT"/>
    <property type="match status" value="1"/>
</dbReference>
<dbReference type="Gene3D" id="1.50.10.20">
    <property type="match status" value="1"/>
</dbReference>
<evidence type="ECO:0000256" key="8">
    <source>
        <dbReference type="ARBA" id="ARBA00022833"/>
    </source>
</evidence>
<comment type="subunit">
    <text evidence="9">Heterodimer of an alpha and a beta subunit.</text>
</comment>
<dbReference type="AlphaFoldDB" id="A0ABD2QE17"/>
<protein>
    <recommendedName>
        <fullName evidence="3 9">Protein farnesyltransferase subunit beta</fullName>
        <shortName evidence="9">FTase-beta</shortName>
        <ecNumber evidence="2 9">2.5.1.58</ecNumber>
    </recommendedName>
</protein>
<evidence type="ECO:0000313" key="11">
    <source>
        <dbReference type="EMBL" id="KAL3317502.1"/>
    </source>
</evidence>
<evidence type="ECO:0000256" key="5">
    <source>
        <dbReference type="ARBA" id="ARBA00022679"/>
    </source>
</evidence>
<dbReference type="EC" id="2.5.1.58" evidence="2 9"/>
<feature type="domain" description="Prenyltransferase alpha-alpha toroid" evidence="10">
    <location>
        <begin position="241"/>
        <end position="282"/>
    </location>
</feature>
<reference evidence="11 12" key="1">
    <citation type="submission" date="2024-11" db="EMBL/GenBank/DDBJ databases">
        <title>Adaptive evolution of stress response genes in parasites aligns with host niche diversity.</title>
        <authorList>
            <person name="Hahn C."/>
            <person name="Resl P."/>
        </authorList>
    </citation>
    <scope>NUCLEOTIDE SEQUENCE [LARGE SCALE GENOMIC DNA]</scope>
    <source>
        <strain evidence="11">EGGRZ-B1_66</strain>
        <tissue evidence="11">Body</tissue>
    </source>
</reference>
<proteinExistence type="inferred from homology"/>
<dbReference type="CDD" id="cd02893">
    <property type="entry name" value="FTase"/>
    <property type="match status" value="1"/>
</dbReference>
<keyword evidence="12" id="KW-1185">Reference proteome</keyword>
<dbReference type="Proteomes" id="UP001626550">
    <property type="component" value="Unassembled WGS sequence"/>
</dbReference>
<comment type="similarity">
    <text evidence="1 9">Belongs to the protein prenyltransferase subunit beta family.</text>
</comment>
<evidence type="ECO:0000256" key="9">
    <source>
        <dbReference type="RuleBase" id="RU365056"/>
    </source>
</evidence>
<keyword evidence="8 9" id="KW-0862">Zinc</keyword>
<dbReference type="InterPro" id="IPR026872">
    <property type="entry name" value="FTB"/>
</dbReference>
<keyword evidence="6 9" id="KW-0479">Metal-binding</keyword>
<dbReference type="GO" id="GO:0005965">
    <property type="term" value="C:protein farnesyltransferase complex"/>
    <property type="evidence" value="ECO:0007669"/>
    <property type="project" value="UniProtKB-UniRule"/>
</dbReference>
<keyword evidence="5 9" id="KW-0808">Transferase</keyword>
<evidence type="ECO:0000256" key="2">
    <source>
        <dbReference type="ARBA" id="ARBA00012702"/>
    </source>
</evidence>
<dbReference type="EMBL" id="JBJKFK010000374">
    <property type="protein sequence ID" value="KAL3317502.1"/>
    <property type="molecule type" value="Genomic_DNA"/>
</dbReference>
<evidence type="ECO:0000256" key="7">
    <source>
        <dbReference type="ARBA" id="ARBA00022737"/>
    </source>
</evidence>
<feature type="domain" description="Prenyltransferase alpha-alpha toroid" evidence="10">
    <location>
        <begin position="2"/>
        <end position="213"/>
    </location>
</feature>
<evidence type="ECO:0000256" key="1">
    <source>
        <dbReference type="ARBA" id="ARBA00010497"/>
    </source>
</evidence>
<dbReference type="InterPro" id="IPR001330">
    <property type="entry name" value="Prenyltrans"/>
</dbReference>
<dbReference type="InterPro" id="IPR045089">
    <property type="entry name" value="PGGT1B-like"/>
</dbReference>
<comment type="function">
    <text evidence="9">Catalyzes the transfer of a farnesyl moiety from farnesyl diphosphate to a cysteine at the fourth position from the C-terminus of several proteins. The beta subunit is responsible for peptide-binding.</text>
</comment>
<gene>
    <name evidence="11" type="ORF">Ciccas_003839</name>
</gene>
<accession>A0ABD2QE17</accession>
<comment type="catalytic activity">
    <reaction evidence="9">
        <text>L-cysteinyl-[protein] + (2E,6E)-farnesyl diphosphate = S-(2E,6E)-farnesyl-L-cysteinyl-[protein] + diphosphate</text>
        <dbReference type="Rhea" id="RHEA:13345"/>
        <dbReference type="Rhea" id="RHEA-COMP:10131"/>
        <dbReference type="Rhea" id="RHEA-COMP:11535"/>
        <dbReference type="ChEBI" id="CHEBI:29950"/>
        <dbReference type="ChEBI" id="CHEBI:33019"/>
        <dbReference type="ChEBI" id="CHEBI:86019"/>
        <dbReference type="ChEBI" id="CHEBI:175763"/>
    </reaction>
</comment>